<dbReference type="Proteomes" id="UP001176941">
    <property type="component" value="Chromosome 16"/>
</dbReference>
<feature type="region of interest" description="Disordered" evidence="1">
    <location>
        <begin position="52"/>
        <end position="71"/>
    </location>
</feature>
<keyword evidence="3" id="KW-1185">Reference proteome</keyword>
<feature type="compositionally biased region" description="Pro residues" evidence="1">
    <location>
        <begin position="102"/>
        <end position="112"/>
    </location>
</feature>
<evidence type="ECO:0000313" key="2">
    <source>
        <dbReference type="EMBL" id="CAI9157636.1"/>
    </source>
</evidence>
<name>A0ABN8YCP5_RANTA</name>
<feature type="region of interest" description="Disordered" evidence="1">
    <location>
        <begin position="1"/>
        <end position="44"/>
    </location>
</feature>
<feature type="region of interest" description="Disordered" evidence="1">
    <location>
        <begin position="89"/>
        <end position="141"/>
    </location>
</feature>
<sequence length="182" mass="18568">MASRAPQRAPPESRRLSGGHDCGPAAAFPTDLGRPRGPPVCSTPFLRAHAMRPAGASGSEGRRPGQCPGYTRGVKAYKGVSLSLGSRPAAALEPVPGTPFSSAPPFPGQPRTPRPRGKARATGGLGLPLKAGGVGGRPGVQEAKAGSVRAAIYLRPTMCYPPAPRQPCRIVSQSTASQSVCG</sequence>
<dbReference type="EMBL" id="OX459952">
    <property type="protein sequence ID" value="CAI9157636.1"/>
    <property type="molecule type" value="Genomic_DNA"/>
</dbReference>
<evidence type="ECO:0000313" key="3">
    <source>
        <dbReference type="Proteomes" id="UP001176941"/>
    </source>
</evidence>
<evidence type="ECO:0000256" key="1">
    <source>
        <dbReference type="SAM" id="MobiDB-lite"/>
    </source>
</evidence>
<proteinExistence type="predicted"/>
<gene>
    <name evidence="2" type="ORF">MRATA1EN1_LOCUS6598</name>
</gene>
<reference evidence="2" key="1">
    <citation type="submission" date="2023-04" db="EMBL/GenBank/DDBJ databases">
        <authorList>
            <consortium name="ELIXIR-Norway"/>
        </authorList>
    </citation>
    <scope>NUCLEOTIDE SEQUENCE [LARGE SCALE GENOMIC DNA]</scope>
</reference>
<protein>
    <submittedName>
        <fullName evidence="2">Uncharacterized protein</fullName>
    </submittedName>
</protein>
<accession>A0ABN8YCP5</accession>
<organism evidence="2 3">
    <name type="scientific">Rangifer tarandus platyrhynchus</name>
    <name type="common">Svalbard reindeer</name>
    <dbReference type="NCBI Taxonomy" id="3082113"/>
    <lineage>
        <taxon>Eukaryota</taxon>
        <taxon>Metazoa</taxon>
        <taxon>Chordata</taxon>
        <taxon>Craniata</taxon>
        <taxon>Vertebrata</taxon>
        <taxon>Euteleostomi</taxon>
        <taxon>Mammalia</taxon>
        <taxon>Eutheria</taxon>
        <taxon>Laurasiatheria</taxon>
        <taxon>Artiodactyla</taxon>
        <taxon>Ruminantia</taxon>
        <taxon>Pecora</taxon>
        <taxon>Cervidae</taxon>
        <taxon>Odocoileinae</taxon>
        <taxon>Rangifer</taxon>
    </lineage>
</organism>